<gene>
    <name evidence="9" type="ORF">EYC98_05410</name>
</gene>
<comment type="subcellular location">
    <subcellularLocation>
        <location evidence="1">Cell membrane</location>
        <topology evidence="1">Multi-pass membrane protein</topology>
    </subcellularLocation>
</comment>
<evidence type="ECO:0000313" key="9">
    <source>
        <dbReference type="EMBL" id="MCX2980306.1"/>
    </source>
</evidence>
<feature type="transmembrane region" description="Helical" evidence="6">
    <location>
        <begin position="163"/>
        <end position="181"/>
    </location>
</feature>
<evidence type="ECO:0000313" key="10">
    <source>
        <dbReference type="Proteomes" id="UP001143362"/>
    </source>
</evidence>
<organism evidence="9 10">
    <name type="scientific">Candidatus Litorirhabdus singularis</name>
    <dbReference type="NCBI Taxonomy" id="2518993"/>
    <lineage>
        <taxon>Bacteria</taxon>
        <taxon>Pseudomonadati</taxon>
        <taxon>Pseudomonadota</taxon>
        <taxon>Gammaproteobacteria</taxon>
        <taxon>Cellvibrionales</taxon>
        <taxon>Halieaceae</taxon>
        <taxon>Candidatus Litorirhabdus</taxon>
    </lineage>
</organism>
<dbReference type="EMBL" id="SHNN01000001">
    <property type="protein sequence ID" value="MCX2980306.1"/>
    <property type="molecule type" value="Genomic_DNA"/>
</dbReference>
<feature type="domain" description="DUF7088" evidence="8">
    <location>
        <begin position="285"/>
        <end position="388"/>
    </location>
</feature>
<feature type="transmembrane region" description="Helical" evidence="6">
    <location>
        <begin position="15"/>
        <end position="39"/>
    </location>
</feature>
<keyword evidence="3 6" id="KW-0812">Transmembrane</keyword>
<dbReference type="InterPro" id="IPR019196">
    <property type="entry name" value="ABC_transp_unknown"/>
</dbReference>
<feature type="transmembrane region" description="Helical" evidence="6">
    <location>
        <begin position="59"/>
        <end position="76"/>
    </location>
</feature>
<feature type="transmembrane region" description="Helical" evidence="6">
    <location>
        <begin position="910"/>
        <end position="929"/>
    </location>
</feature>
<keyword evidence="5 6" id="KW-0472">Membrane</keyword>
<evidence type="ECO:0000259" key="7">
    <source>
        <dbReference type="Pfam" id="PF09822"/>
    </source>
</evidence>
<dbReference type="Pfam" id="PF09822">
    <property type="entry name" value="ABC_transp_aux"/>
    <property type="match status" value="1"/>
</dbReference>
<evidence type="ECO:0000256" key="5">
    <source>
        <dbReference type="ARBA" id="ARBA00023136"/>
    </source>
</evidence>
<accession>A0ABT3TDD0</accession>
<feature type="transmembrane region" description="Helical" evidence="6">
    <location>
        <begin position="136"/>
        <end position="156"/>
    </location>
</feature>
<feature type="domain" description="ABC-type uncharacterised transport system" evidence="7">
    <location>
        <begin position="590"/>
        <end position="857"/>
    </location>
</feature>
<comment type="caution">
    <text evidence="9">The sequence shown here is derived from an EMBL/GenBank/DDBJ whole genome shotgun (WGS) entry which is preliminary data.</text>
</comment>
<keyword evidence="4 6" id="KW-1133">Transmembrane helix</keyword>
<feature type="transmembrane region" description="Helical" evidence="6">
    <location>
        <begin position="105"/>
        <end position="124"/>
    </location>
</feature>
<dbReference type="RefSeq" id="WP_279244283.1">
    <property type="nucleotide sequence ID" value="NZ_SHNN01000001.1"/>
</dbReference>
<feature type="transmembrane region" description="Helical" evidence="6">
    <location>
        <begin position="219"/>
        <end position="235"/>
    </location>
</feature>
<evidence type="ECO:0000256" key="3">
    <source>
        <dbReference type="ARBA" id="ARBA00022692"/>
    </source>
</evidence>
<dbReference type="InterPro" id="IPR055396">
    <property type="entry name" value="DUF7088"/>
</dbReference>
<keyword evidence="10" id="KW-1185">Reference proteome</keyword>
<sequence length="949" mass="105020">MPHESNTQRVASKELTLFFSSPVAWLFLGSFAAVTLFIFFWGEAFFARNVADVRPLFEWMPILLVFLSAALTMRMWSEERRTGTLEYVLTLPVPLRHFVLGKFRACVTLLLLALLITLPLPLTVARLGDLDWGPVLAAYLATALLGSAYISIGLYVSARSDNPIVSMIGSVALCGLFYLLGSDLLTGFFGTGGAELMRTVGTGARFDAITRGVIDLRDLFYYISLIVVFLALNIYTLERERWAATGSPRRHRGWRLLIALFVINVIIANTWLSQVSRWRMDVTEGQLYSISEPTRNYLSQLQEPLLLRGYFSEKTHPLLAPLVPQLRDLLMEYEVAGQGRVRVEIIDPSDSPELEDEANQKYGIRAVPFQVADRYQAAVVNSYLNILVEYGDSHEVLGFGEMVEVKAGASTSIDVQLRNPEFNITRAIKQVLYAYQAGGNLFESIDSDIEFIGYVSADELLPPQLASYKQAIEEQLQATVVSAGGGFSVRWLEPEANGGQVARQIQEEWGFKPMVASVLDENQFYFYLTVADERQVVQVPTESFDPATFEQALDASLKRFATGFTRTVAFSAPKMNPRLAQYGMMGPQFRNLEQAITQDHTIRMADLTDGAVAAETDLLVVVAPENFTSKQVFAVDQYLMRGGTVILATAPYISQTRGNSMIMLPRPSGLQEWLSHHGINLGSEMVLDSQNSAFPVPVTRQVGGYTFQDAALVDYPYFIDARDNGLNAEHPITRGLPQVTVPWAVPIIIDTERNAGRQVTALISSSDAAWTSPSSNVLPRMDDSGMSSWAAPGATHSELLATLISGRFESFFAGQSSPLQAPADSEDRITSVIERSPESARLLVIASNDFLRDDILTTISSLTGGQYLGPLELIANAIDWSLEDGGLLGIRSNAHFNRTLPPLERQTQAFWEYTNYAAALLALIILALLQNRSRRARQARYLRELGGAA</sequence>
<reference evidence="9" key="1">
    <citation type="submission" date="2019-02" db="EMBL/GenBank/DDBJ databases">
        <authorList>
            <person name="Li S.-H."/>
        </authorList>
    </citation>
    <scope>NUCLEOTIDE SEQUENCE</scope>
    <source>
        <strain evidence="9">IMCC14734</strain>
    </source>
</reference>
<protein>
    <submittedName>
        <fullName evidence="9">ABC transporter permease</fullName>
    </submittedName>
</protein>
<dbReference type="InterPro" id="IPR051449">
    <property type="entry name" value="ABC-2_transporter_component"/>
</dbReference>
<dbReference type="Pfam" id="PF12679">
    <property type="entry name" value="ABC2_membrane_2"/>
    <property type="match status" value="1"/>
</dbReference>
<evidence type="ECO:0000256" key="2">
    <source>
        <dbReference type="ARBA" id="ARBA00022475"/>
    </source>
</evidence>
<dbReference type="PANTHER" id="PTHR30294:SF29">
    <property type="entry name" value="MULTIDRUG ABC TRANSPORTER PERMEASE YBHS-RELATED"/>
    <property type="match status" value="1"/>
</dbReference>
<name>A0ABT3TDD0_9GAMM</name>
<evidence type="ECO:0000256" key="1">
    <source>
        <dbReference type="ARBA" id="ARBA00004651"/>
    </source>
</evidence>
<evidence type="ECO:0000256" key="6">
    <source>
        <dbReference type="SAM" id="Phobius"/>
    </source>
</evidence>
<evidence type="ECO:0000259" key="8">
    <source>
        <dbReference type="Pfam" id="PF23357"/>
    </source>
</evidence>
<proteinExistence type="predicted"/>
<dbReference type="Pfam" id="PF23357">
    <property type="entry name" value="DUF7088"/>
    <property type="match status" value="1"/>
</dbReference>
<keyword evidence="2" id="KW-1003">Cell membrane</keyword>
<dbReference type="Proteomes" id="UP001143362">
    <property type="component" value="Unassembled WGS sequence"/>
</dbReference>
<evidence type="ECO:0000256" key="4">
    <source>
        <dbReference type="ARBA" id="ARBA00022989"/>
    </source>
</evidence>
<dbReference type="PANTHER" id="PTHR30294">
    <property type="entry name" value="MEMBRANE COMPONENT OF ABC TRANSPORTER YHHJ-RELATED"/>
    <property type="match status" value="1"/>
</dbReference>
<feature type="transmembrane region" description="Helical" evidence="6">
    <location>
        <begin position="256"/>
        <end position="272"/>
    </location>
</feature>